<dbReference type="Proteomes" id="UP001162131">
    <property type="component" value="Unassembled WGS sequence"/>
</dbReference>
<feature type="transmembrane region" description="Helical" evidence="1">
    <location>
        <begin position="1058"/>
        <end position="1079"/>
    </location>
</feature>
<dbReference type="InterPro" id="IPR035965">
    <property type="entry name" value="PAS-like_dom_sf"/>
</dbReference>
<accession>A0AAU9IJB9</accession>
<dbReference type="SUPFAM" id="SSF55785">
    <property type="entry name" value="PYP-like sensor domain (PAS domain)"/>
    <property type="match status" value="1"/>
</dbReference>
<dbReference type="Pfam" id="PF25474">
    <property type="entry name" value="TPR_TmcB"/>
    <property type="match status" value="1"/>
</dbReference>
<comment type="caution">
    <text evidence="3">The sequence shown here is derived from an EMBL/GenBank/DDBJ whole genome shotgun (WGS) entry which is preliminary data.</text>
</comment>
<feature type="domain" description="TmcB/TmcC TPR repeats" evidence="2">
    <location>
        <begin position="445"/>
        <end position="537"/>
    </location>
</feature>
<dbReference type="PANTHER" id="PTHR31600">
    <property type="entry name" value="TINY MACROCYSTS PROTEIN B-RELATED"/>
    <property type="match status" value="1"/>
</dbReference>
<evidence type="ECO:0000259" key="2">
    <source>
        <dbReference type="Pfam" id="PF25474"/>
    </source>
</evidence>
<feature type="transmembrane region" description="Helical" evidence="1">
    <location>
        <begin position="294"/>
        <end position="312"/>
    </location>
</feature>
<keyword evidence="1" id="KW-1133">Transmembrane helix</keyword>
<keyword evidence="1" id="KW-0472">Membrane</keyword>
<feature type="transmembrane region" description="Helical" evidence="1">
    <location>
        <begin position="111"/>
        <end position="132"/>
    </location>
</feature>
<feature type="transmembrane region" description="Helical" evidence="1">
    <location>
        <begin position="152"/>
        <end position="174"/>
    </location>
</feature>
<keyword evidence="1" id="KW-0812">Transmembrane</keyword>
<dbReference type="EMBL" id="CAJZBQ010000012">
    <property type="protein sequence ID" value="CAG9314552.1"/>
    <property type="molecule type" value="Genomic_DNA"/>
</dbReference>
<dbReference type="InterPro" id="IPR000014">
    <property type="entry name" value="PAS"/>
</dbReference>
<protein>
    <recommendedName>
        <fullName evidence="2">TmcB/TmcC TPR repeats domain-containing protein</fullName>
    </recommendedName>
</protein>
<name>A0AAU9IJB9_9CILI</name>
<feature type="transmembrane region" description="Helical" evidence="1">
    <location>
        <begin position="865"/>
        <end position="887"/>
    </location>
</feature>
<dbReference type="InterPro" id="IPR052994">
    <property type="entry name" value="Tiny_macrocysts_regulators"/>
</dbReference>
<dbReference type="InterPro" id="IPR057352">
    <property type="entry name" value="TPR_TmcB/C"/>
</dbReference>
<feature type="transmembrane region" description="Helical" evidence="1">
    <location>
        <begin position="236"/>
        <end position="255"/>
    </location>
</feature>
<evidence type="ECO:0000313" key="3">
    <source>
        <dbReference type="EMBL" id="CAG9314552.1"/>
    </source>
</evidence>
<dbReference type="Gene3D" id="3.30.450.20">
    <property type="entry name" value="PAS domain"/>
    <property type="match status" value="1"/>
</dbReference>
<keyword evidence="4" id="KW-1185">Reference proteome</keyword>
<gene>
    <name evidence="3" type="ORF">BSTOLATCC_MIC11554</name>
</gene>
<dbReference type="CDD" id="cd00130">
    <property type="entry name" value="PAS"/>
    <property type="match status" value="1"/>
</dbReference>
<feature type="transmembrane region" description="Helical" evidence="1">
    <location>
        <begin position="54"/>
        <end position="73"/>
    </location>
</feature>
<feature type="transmembrane region" description="Helical" evidence="1">
    <location>
        <begin position="194"/>
        <end position="216"/>
    </location>
</feature>
<evidence type="ECO:0000313" key="4">
    <source>
        <dbReference type="Proteomes" id="UP001162131"/>
    </source>
</evidence>
<proteinExistence type="predicted"/>
<evidence type="ECO:0000256" key="1">
    <source>
        <dbReference type="SAM" id="Phobius"/>
    </source>
</evidence>
<organism evidence="3 4">
    <name type="scientific">Blepharisma stoltei</name>
    <dbReference type="NCBI Taxonomy" id="1481888"/>
    <lineage>
        <taxon>Eukaryota</taxon>
        <taxon>Sar</taxon>
        <taxon>Alveolata</taxon>
        <taxon>Ciliophora</taxon>
        <taxon>Postciliodesmatophora</taxon>
        <taxon>Heterotrichea</taxon>
        <taxon>Heterotrichida</taxon>
        <taxon>Blepharismidae</taxon>
        <taxon>Blepharisma</taxon>
    </lineage>
</organism>
<dbReference type="PANTHER" id="PTHR31600:SF2">
    <property type="entry name" value="GAMETE ENRICHED GENE 10 PROTEIN-RELATED"/>
    <property type="match status" value="1"/>
</dbReference>
<reference evidence="3" key="1">
    <citation type="submission" date="2021-09" db="EMBL/GenBank/DDBJ databases">
        <authorList>
            <consortium name="AG Swart"/>
            <person name="Singh M."/>
            <person name="Singh A."/>
            <person name="Seah K."/>
            <person name="Emmerich C."/>
        </authorList>
    </citation>
    <scope>NUCLEOTIDE SEQUENCE</scope>
    <source>
        <strain evidence="3">ATCC30299</strain>
    </source>
</reference>
<feature type="transmembrane region" description="Helical" evidence="1">
    <location>
        <begin position="1326"/>
        <end position="1349"/>
    </location>
</feature>
<sequence length="1382" mass="157511">MMIDNKAYSSSENQQYLISSKSLYLRIKRSLFKSFVAIYSYKYRYQDKKETRRFTVTLWNAIATLQMVTLIWYPTMSISGWSTYMWYWKAQAYASFDRICASIGGGLTWCFYASVGIIGLNIFCLIFIAMLIFFEKKIHPLLIFFPGKWLQFLVTIGNIPMLMILAMFTKFSLIGNSVDQYAGIQIGTIDVSPAAASISIVCMAICIGLSILGELFSSETRHAYAHYNSLARSRSLPDVLAIIAIEFYIFIYVYLEENLLIYRFFSIFVIFMIVAYVYYINLPYYNLFANQIKVARFFIVSCTGLAFAVGTYLDSSGIILLLEGVVIPILAVLVANQVNRHSANLDMSNPVDQYQLELQLRKELISPRNEYVSLVVDKISPYYNNPNFKTNKLLAVWEAYYCLYAFKDNRLARIKLARTSHLAANLESTFQELKCKQLLNIKEANAFEDVGFLMYLMKMSRAKSEDKKICLQVLGFLEEITLRKPNIKRLQNFSKTISFQVSMVKKWYLEIVSSYPKMIISRELYGTFLRDVMSDSDTKYLLGNDRSISGISPGLKINEVRSQNLFTEANGILWISAEIETLGQIIYANETMASILNISATELAGSKLSQYIPDPYCNGHNAKLQKFIDSCTSLDVNIPSSLMLRNPRGFLVECDLRSRLIALKGERYFIASIRKINTSRGCAILSADGAIHNYSENFASMFDTVQENLKGQLITDFIPSYMLITLKPFVPVLTILNQKKVAIVHTVKEFKNLTMNVALVVHDPIEIEQWEKGLDYDQGEYRRLKQADSSFSEKYSDYKKSVNFDDTQILTEKILESIKTNAVEKSEKNDSKSFSGSSSLSKFHVKLRAGVQNELVKKSTLAITIFQWVLFWNVVAITIASISQLIYSSSQVSSASSINSIRNLANVLYSTADLASSARLSDWAIRTGSSSIDKNIKEVNNTISNLIEVNNDLFSGLKDWTECSSQNLISDQIIPNWELSQDGPIFKTNTMTDVLNKFISHGKNYIASAYDFNSHKEDLYYIVMNGVGDFYKFTNSSLASLVSCEISKVNELSSTIRLLLILSSLVLGTGIIVLIPFSFRISNIHNELWDFMVQLTLLVGHGLREKCLSRLSITHGYEAFEYANELIVRKHTVIEANNPWLIITKLSLLFLFALGFEFTRTFVLYQTCEEYLNNRSSLLQIATYRRALILELDIWSREIPSLKNNLTLTDLFPESYRFSDIETEYESLLKRMFFSNHQFMQQKYQNLLSNKLKEFIYRQIGSQDYNSSTYGSYSAYNMAILDSLNVAFSDGNISDLHYSLMNLLALEGDVIDGIDADSKEKINAQLAMITFVSIMYMIFCAGACLLYYFPYLKEEKNKLTELQSMIYLLQAPLLGANRASLD</sequence>
<feature type="transmembrane region" description="Helical" evidence="1">
    <location>
        <begin position="261"/>
        <end position="282"/>
    </location>
</feature>